<dbReference type="PANTHER" id="PTHR43051:SF2">
    <property type="entry name" value="POLYNUCLEOTIDE ADENYLYLTRANSFERASE FAMILY PROTEIN-RELATED"/>
    <property type="match status" value="1"/>
</dbReference>
<organism evidence="7 8">
    <name type="scientific">Aristolochia fimbriata</name>
    <name type="common">White veined hardy Dutchman's pipe vine</name>
    <dbReference type="NCBI Taxonomy" id="158543"/>
    <lineage>
        <taxon>Eukaryota</taxon>
        <taxon>Viridiplantae</taxon>
        <taxon>Streptophyta</taxon>
        <taxon>Embryophyta</taxon>
        <taxon>Tracheophyta</taxon>
        <taxon>Spermatophyta</taxon>
        <taxon>Magnoliopsida</taxon>
        <taxon>Magnoliidae</taxon>
        <taxon>Piperales</taxon>
        <taxon>Aristolochiaceae</taxon>
        <taxon>Aristolochia</taxon>
    </lineage>
</organism>
<evidence type="ECO:0000256" key="1">
    <source>
        <dbReference type="ARBA" id="ARBA00007265"/>
    </source>
</evidence>
<keyword evidence="2 4" id="KW-0808">Transferase</keyword>
<dbReference type="PANTHER" id="PTHR43051">
    <property type="entry name" value="POLYNUCLEOTIDE ADENYLYLTRANSFERASE FAMILY PROTEIN"/>
    <property type="match status" value="1"/>
</dbReference>
<gene>
    <name evidence="7" type="ORF">H6P81_012376</name>
</gene>
<accession>A0AAV7EBY1</accession>
<evidence type="ECO:0000313" key="7">
    <source>
        <dbReference type="EMBL" id="KAG9446248.1"/>
    </source>
</evidence>
<dbReference type="GO" id="GO:0003723">
    <property type="term" value="F:RNA binding"/>
    <property type="evidence" value="ECO:0007669"/>
    <property type="project" value="UniProtKB-KW"/>
</dbReference>
<dbReference type="Gene3D" id="1.10.3090.10">
    <property type="entry name" value="cca-adding enzyme, domain 2"/>
    <property type="match status" value="1"/>
</dbReference>
<reference evidence="7 8" key="1">
    <citation type="submission" date="2021-07" db="EMBL/GenBank/DDBJ databases">
        <title>The Aristolochia fimbriata genome: insights into angiosperm evolution, floral development and chemical biosynthesis.</title>
        <authorList>
            <person name="Jiao Y."/>
        </authorList>
    </citation>
    <scope>NUCLEOTIDE SEQUENCE [LARGE SCALE GENOMIC DNA]</scope>
    <source>
        <strain evidence="7">IBCAS-2021</strain>
        <tissue evidence="7">Leaf</tissue>
    </source>
</reference>
<dbReference type="GO" id="GO:0000166">
    <property type="term" value="F:nucleotide binding"/>
    <property type="evidence" value="ECO:0007669"/>
    <property type="project" value="UniProtKB-KW"/>
</dbReference>
<dbReference type="CDD" id="cd05398">
    <property type="entry name" value="NT_ClassII-CCAase"/>
    <property type="match status" value="1"/>
</dbReference>
<dbReference type="Pfam" id="PF12627">
    <property type="entry name" value="PolyA_pol_RNAbd"/>
    <property type="match status" value="1"/>
</dbReference>
<dbReference type="Pfam" id="PF01743">
    <property type="entry name" value="PolyA_pol"/>
    <property type="match status" value="1"/>
</dbReference>
<dbReference type="InterPro" id="IPR043519">
    <property type="entry name" value="NT_sf"/>
</dbReference>
<protein>
    <submittedName>
        <fullName evidence="7">Uncharacterized protein</fullName>
    </submittedName>
</protein>
<comment type="caution">
    <text evidence="7">The sequence shown here is derived from an EMBL/GenBank/DDBJ whole genome shotgun (WGS) entry which is preliminary data.</text>
</comment>
<dbReference type="EMBL" id="JAINDJ010000005">
    <property type="protein sequence ID" value="KAG9446248.1"/>
    <property type="molecule type" value="Genomic_DNA"/>
</dbReference>
<proteinExistence type="inferred from homology"/>
<comment type="similarity">
    <text evidence="1 4">Belongs to the tRNA nucleotidyltransferase/poly(A) polymerase family.</text>
</comment>
<dbReference type="SUPFAM" id="SSF81301">
    <property type="entry name" value="Nucleotidyltransferase"/>
    <property type="match status" value="1"/>
</dbReference>
<dbReference type="Gene3D" id="3.30.460.10">
    <property type="entry name" value="Beta Polymerase, domain 2"/>
    <property type="match status" value="1"/>
</dbReference>
<evidence type="ECO:0000259" key="5">
    <source>
        <dbReference type="Pfam" id="PF01743"/>
    </source>
</evidence>
<evidence type="ECO:0000256" key="3">
    <source>
        <dbReference type="ARBA" id="ARBA00022741"/>
    </source>
</evidence>
<feature type="domain" description="tRNA nucleotidyltransferase/poly(A) polymerase RNA and SrmB- binding" evidence="6">
    <location>
        <begin position="254"/>
        <end position="315"/>
    </location>
</feature>
<evidence type="ECO:0000259" key="6">
    <source>
        <dbReference type="Pfam" id="PF12627"/>
    </source>
</evidence>
<evidence type="ECO:0000256" key="2">
    <source>
        <dbReference type="ARBA" id="ARBA00022679"/>
    </source>
</evidence>
<keyword evidence="3" id="KW-0547">Nucleotide-binding</keyword>
<dbReference type="AlphaFoldDB" id="A0AAV7EBY1"/>
<dbReference type="GO" id="GO:0001680">
    <property type="term" value="P:tRNA 3'-terminal CCA addition"/>
    <property type="evidence" value="ECO:0007669"/>
    <property type="project" value="UniProtKB-ARBA"/>
</dbReference>
<feature type="domain" description="Poly A polymerase head" evidence="5">
    <location>
        <begin position="99"/>
        <end position="227"/>
    </location>
</feature>
<dbReference type="InterPro" id="IPR032828">
    <property type="entry name" value="PolyA_RNA-bd"/>
</dbReference>
<dbReference type="SUPFAM" id="SSF81891">
    <property type="entry name" value="Poly A polymerase C-terminal region-like"/>
    <property type="match status" value="1"/>
</dbReference>
<sequence>MAMSGLGFVGKTTPFRPPFVYCVRKIRRSSTAAIETIVEPGTHKEEPKRSTSRRIVPADDFGGPEWKKLSSKELGITTSMIGRPTRVVLNGLKKKGFEVYLVGGCVRDLILKKTPKDFDIITTAELKEVMRIFSRCEVVGKRFPICHVHVNDTIVEVSSFSTSARKYGKDLTRLPRRPPGCNQNDFIRWQNCLKRDFTINGLMLDPYAQLVYDYMGGMEDIKKAKVRTVVAAHTSFQEDCARILRAIRIAARLGFRFEKETAHSIKDFASSVLRLDKGRLLMELNYMMAYGSAEPSLRLLWRFGLLEVLLPIQASYFVAQGFQRRDKRSNMLLAMLTNLDKLLAPNRPCHSCLWVGILAFHYALAEEHQDPLVVATFTLAVHNGGDLSEAVNIARRITKIHDYSFPELAEPEEMADSDLMDEVLDLASSVKASLSMMTSETFVSQAMSKYPQAPYSDLVFIPLTLYLKVCKIFDCVGQGDPEKGFVPKKGSKINYESLADGGMQDIRHTFARVVFDTVYPPSLNRNEK</sequence>
<dbReference type="InterPro" id="IPR002646">
    <property type="entry name" value="PolA_pol_head_dom"/>
</dbReference>
<dbReference type="GO" id="GO:0016779">
    <property type="term" value="F:nucleotidyltransferase activity"/>
    <property type="evidence" value="ECO:0007669"/>
    <property type="project" value="InterPro"/>
</dbReference>
<evidence type="ECO:0000313" key="8">
    <source>
        <dbReference type="Proteomes" id="UP000825729"/>
    </source>
</evidence>
<keyword evidence="8" id="KW-1185">Reference proteome</keyword>
<evidence type="ECO:0000256" key="4">
    <source>
        <dbReference type="RuleBase" id="RU003953"/>
    </source>
</evidence>
<dbReference type="Proteomes" id="UP000825729">
    <property type="component" value="Unassembled WGS sequence"/>
</dbReference>
<dbReference type="InterPro" id="IPR052191">
    <property type="entry name" value="tRNA_ntf/polyA_polymerase_I"/>
</dbReference>
<name>A0AAV7EBY1_ARIFI</name>
<keyword evidence="4" id="KW-0694">RNA-binding</keyword>